<sequence length="359" mass="39049">AEDTWEFVYLRNVDIGRVPAAVLDGIWRSMGVDRTRVAHAGAIGAYLAEFVVRSDFRAQFVQLLSSIRAPQPLDDSLMVSEDCAYQPAAPHLRAIPAGCTVPQRAMAALDEYARSSLARRWAEIYHSATQPGVRQLICASLAEHSLPAPPPAPASTRGGRSERRQALGAPRQGSDIVHARSPNHAILSVQHLAELIPRPCATRVVIYTDGAYLLDRCAAGMGAYFEGTDIPPVAERLPGHQSNARAEICAMTLGLERLAAELLRGRPALGGICEVWACTDSRYVVDGVNIYRETWQSANWLNAKGRRVANRTAFQRLFASIQRLSDRGFNVFVHHLPAHAGIAGNEFADMLAKAGALLS</sequence>
<accession>A0ACC1L5G5</accession>
<dbReference type="EC" id="3.1.26.4" evidence="1"/>
<feature type="non-terminal residue" evidence="1">
    <location>
        <position position="1"/>
    </location>
</feature>
<evidence type="ECO:0000313" key="1">
    <source>
        <dbReference type="EMBL" id="KAJ2801316.1"/>
    </source>
</evidence>
<comment type="caution">
    <text evidence="1">The sequence shown here is derived from an EMBL/GenBank/DDBJ whole genome shotgun (WGS) entry which is preliminary data.</text>
</comment>
<gene>
    <name evidence="1" type="primary">RNASEH1</name>
    <name evidence="1" type="ORF">H4R21_002836</name>
</gene>
<dbReference type="Proteomes" id="UP001140087">
    <property type="component" value="Unassembled WGS sequence"/>
</dbReference>
<proteinExistence type="predicted"/>
<reference evidence="1" key="1">
    <citation type="submission" date="2022-07" db="EMBL/GenBank/DDBJ databases">
        <title>Phylogenomic reconstructions and comparative analyses of Kickxellomycotina fungi.</title>
        <authorList>
            <person name="Reynolds N.K."/>
            <person name="Stajich J.E."/>
            <person name="Barry K."/>
            <person name="Grigoriev I.V."/>
            <person name="Crous P."/>
            <person name="Smith M.E."/>
        </authorList>
    </citation>
    <scope>NUCLEOTIDE SEQUENCE</scope>
    <source>
        <strain evidence="1">BCRC 34780</strain>
    </source>
</reference>
<name>A0ACC1L5G5_9FUNG</name>
<dbReference type="EMBL" id="JANBUN010000793">
    <property type="protein sequence ID" value="KAJ2801316.1"/>
    <property type="molecule type" value="Genomic_DNA"/>
</dbReference>
<keyword evidence="2" id="KW-1185">Reference proteome</keyword>
<evidence type="ECO:0000313" key="2">
    <source>
        <dbReference type="Proteomes" id="UP001140087"/>
    </source>
</evidence>
<protein>
    <submittedName>
        <fullName evidence="1">Ribonuclease H1</fullName>
        <ecNumber evidence="1">3.1.26.4</ecNumber>
    </submittedName>
</protein>
<organism evidence="1 2">
    <name type="scientific">Coemansia helicoidea</name>
    <dbReference type="NCBI Taxonomy" id="1286919"/>
    <lineage>
        <taxon>Eukaryota</taxon>
        <taxon>Fungi</taxon>
        <taxon>Fungi incertae sedis</taxon>
        <taxon>Zoopagomycota</taxon>
        <taxon>Kickxellomycotina</taxon>
        <taxon>Kickxellomycetes</taxon>
        <taxon>Kickxellales</taxon>
        <taxon>Kickxellaceae</taxon>
        <taxon>Coemansia</taxon>
    </lineage>
</organism>
<keyword evidence="1" id="KW-0378">Hydrolase</keyword>